<name>A0A0D9VGW9_9ORYZ</name>
<sequence>MADRFSKATGYGSSLTLDPLRMLQIGILRVMLDLVMASRDDDSGRDLRADDSYGFDRNSGVFTFAQTEQGFQPNKDKNFKDGKEKEALLEEIQDLKNQLHYMLLLSMALCRPPVDYYRQLTLSQIVQPFEFWKKLVMMATSMLRLLRLVVESEKKCSVELKGALEMTMQEHARILEQYCELQEKHAYLLSMCCAINDGIEDVKKEAAKAGVQRAESNHLSLLKQREFKPLQSVEVSKSSDLSLWLYGYDK</sequence>
<dbReference type="Proteomes" id="UP000032180">
    <property type="component" value="Chromosome 2"/>
</dbReference>
<dbReference type="HOGENOM" id="CLU_1112698_0_0_1"/>
<dbReference type="Gramene" id="LPERR02G16060.1">
    <property type="protein sequence ID" value="LPERR02G16060.1"/>
    <property type="gene ID" value="LPERR02G16060"/>
</dbReference>
<proteinExistence type="predicted"/>
<keyword evidence="2" id="KW-1185">Reference proteome</keyword>
<dbReference type="AlphaFoldDB" id="A0A0D9VGW9"/>
<reference evidence="2" key="2">
    <citation type="submission" date="2013-12" db="EMBL/GenBank/DDBJ databases">
        <authorList>
            <person name="Yu Y."/>
            <person name="Lee S."/>
            <person name="de Baynast K."/>
            <person name="Wissotski M."/>
            <person name="Liu L."/>
            <person name="Talag J."/>
            <person name="Goicoechea J."/>
            <person name="Angelova A."/>
            <person name="Jetty R."/>
            <person name="Kudrna D."/>
            <person name="Golser W."/>
            <person name="Rivera L."/>
            <person name="Zhang J."/>
            <person name="Wing R."/>
        </authorList>
    </citation>
    <scope>NUCLEOTIDE SEQUENCE</scope>
</reference>
<protein>
    <submittedName>
        <fullName evidence="1">Uncharacterized protein</fullName>
    </submittedName>
</protein>
<reference evidence="1 2" key="1">
    <citation type="submission" date="2012-08" db="EMBL/GenBank/DDBJ databases">
        <title>Oryza genome evolution.</title>
        <authorList>
            <person name="Wing R.A."/>
        </authorList>
    </citation>
    <scope>NUCLEOTIDE SEQUENCE</scope>
</reference>
<evidence type="ECO:0000313" key="1">
    <source>
        <dbReference type="EnsemblPlants" id="LPERR02G16060.1"/>
    </source>
</evidence>
<reference evidence="1" key="3">
    <citation type="submission" date="2015-04" db="UniProtKB">
        <authorList>
            <consortium name="EnsemblPlants"/>
        </authorList>
    </citation>
    <scope>IDENTIFICATION</scope>
</reference>
<evidence type="ECO:0000313" key="2">
    <source>
        <dbReference type="Proteomes" id="UP000032180"/>
    </source>
</evidence>
<dbReference type="EnsemblPlants" id="LPERR02G16060.1">
    <property type="protein sequence ID" value="LPERR02G16060.1"/>
    <property type="gene ID" value="LPERR02G16060"/>
</dbReference>
<accession>A0A0D9VGW9</accession>
<dbReference type="STRING" id="77586.A0A0D9VGW9"/>
<organism evidence="1 2">
    <name type="scientific">Leersia perrieri</name>
    <dbReference type="NCBI Taxonomy" id="77586"/>
    <lineage>
        <taxon>Eukaryota</taxon>
        <taxon>Viridiplantae</taxon>
        <taxon>Streptophyta</taxon>
        <taxon>Embryophyta</taxon>
        <taxon>Tracheophyta</taxon>
        <taxon>Spermatophyta</taxon>
        <taxon>Magnoliopsida</taxon>
        <taxon>Liliopsida</taxon>
        <taxon>Poales</taxon>
        <taxon>Poaceae</taxon>
        <taxon>BOP clade</taxon>
        <taxon>Oryzoideae</taxon>
        <taxon>Oryzeae</taxon>
        <taxon>Oryzinae</taxon>
        <taxon>Leersia</taxon>
    </lineage>
</organism>